<keyword evidence="2" id="KW-0813">Transport</keyword>
<dbReference type="SMART" id="SM00062">
    <property type="entry name" value="PBPb"/>
    <property type="match status" value="1"/>
</dbReference>
<dbReference type="Pfam" id="PF00497">
    <property type="entry name" value="SBP_bac_3"/>
    <property type="match status" value="1"/>
</dbReference>
<reference evidence="5 6" key="1">
    <citation type="submission" date="2022-09" db="EMBL/GenBank/DDBJ databases">
        <title>Genome sequencing of Flavivirga sp. MEBiC05379.</title>
        <authorList>
            <person name="Oh H.-M."/>
            <person name="Kwon K.K."/>
            <person name="Park M.J."/>
            <person name="Yang S.-H."/>
        </authorList>
    </citation>
    <scope>NUCLEOTIDE SEQUENCE [LARGE SCALE GENOMIC DNA]</scope>
    <source>
        <strain evidence="5 6">MEBiC05379</strain>
    </source>
</reference>
<dbReference type="InterPro" id="IPR051455">
    <property type="entry name" value="Bact_solute-bind_prot3"/>
</dbReference>
<evidence type="ECO:0000256" key="2">
    <source>
        <dbReference type="ARBA" id="ARBA00022448"/>
    </source>
</evidence>
<dbReference type="Gene3D" id="3.40.190.10">
    <property type="entry name" value="Periplasmic binding protein-like II"/>
    <property type="match status" value="2"/>
</dbReference>
<dbReference type="PROSITE" id="PS51257">
    <property type="entry name" value="PROKAR_LIPOPROTEIN"/>
    <property type="match status" value="1"/>
</dbReference>
<dbReference type="InterPro" id="IPR001638">
    <property type="entry name" value="Solute-binding_3/MltF_N"/>
</dbReference>
<proteinExistence type="inferred from homology"/>
<accession>A0ABU7XYR3</accession>
<dbReference type="Proteomes" id="UP001337305">
    <property type="component" value="Unassembled WGS sequence"/>
</dbReference>
<comment type="similarity">
    <text evidence="1">Belongs to the bacterial solute-binding protein 3 family.</text>
</comment>
<feature type="domain" description="Solute-binding protein family 3/N-terminal" evidence="4">
    <location>
        <begin position="46"/>
        <end position="274"/>
    </location>
</feature>
<keyword evidence="3" id="KW-0732">Signal</keyword>
<dbReference type="PANTHER" id="PTHR30085">
    <property type="entry name" value="AMINO ACID ABC TRANSPORTER PERMEASE"/>
    <property type="match status" value="1"/>
</dbReference>
<evidence type="ECO:0000256" key="1">
    <source>
        <dbReference type="ARBA" id="ARBA00010333"/>
    </source>
</evidence>
<evidence type="ECO:0000313" key="6">
    <source>
        <dbReference type="Proteomes" id="UP001337305"/>
    </source>
</evidence>
<dbReference type="RefSeq" id="WP_303308142.1">
    <property type="nucleotide sequence ID" value="NZ_JAODOP010000004.1"/>
</dbReference>
<sequence>MNRYAKFVFGLTLSLGFIFVGCNNSKDKVSSNKSTNTFGRIIEKNEINVGYFIFEPTIMTNPDTGKLEGVFIDMFEEITKSINPTIKINYLPTTLATFHTELNSKKFDICIGATFATPKRSAVVTFSHPLFYCGYTGITKKENAENYDSWERVDNPDVKVAVLQGSAISDLVRVEFENQKNIVSYSGSDLTLPLAAVGSDQADIGLMNQITVFTYLREHPQLVEVLGNDPLATTYFSWSVRQDDLVWLNFINTSIDYMINSGKMYRFEKEYGVPLMHDKKEYFFPLTDK</sequence>
<dbReference type="PANTHER" id="PTHR30085:SF6">
    <property type="entry name" value="ABC TRANSPORTER GLUTAMINE-BINDING PROTEIN GLNH"/>
    <property type="match status" value="1"/>
</dbReference>
<evidence type="ECO:0000256" key="3">
    <source>
        <dbReference type="ARBA" id="ARBA00022729"/>
    </source>
</evidence>
<protein>
    <submittedName>
        <fullName evidence="5">Transporter substrate-binding domain-containing protein</fullName>
    </submittedName>
</protein>
<evidence type="ECO:0000259" key="4">
    <source>
        <dbReference type="SMART" id="SM00062"/>
    </source>
</evidence>
<evidence type="ECO:0000313" key="5">
    <source>
        <dbReference type="EMBL" id="MEF3835865.1"/>
    </source>
</evidence>
<gene>
    <name evidence="5" type="ORF">N1F79_22260</name>
</gene>
<dbReference type="SUPFAM" id="SSF53850">
    <property type="entry name" value="Periplasmic binding protein-like II"/>
    <property type="match status" value="1"/>
</dbReference>
<name>A0ABU7XYR3_9FLAO</name>
<organism evidence="5 6">
    <name type="scientific">Flavivirga spongiicola</name>
    <dbReference type="NCBI Taxonomy" id="421621"/>
    <lineage>
        <taxon>Bacteria</taxon>
        <taxon>Pseudomonadati</taxon>
        <taxon>Bacteroidota</taxon>
        <taxon>Flavobacteriia</taxon>
        <taxon>Flavobacteriales</taxon>
        <taxon>Flavobacteriaceae</taxon>
        <taxon>Flavivirga</taxon>
    </lineage>
</organism>
<dbReference type="EMBL" id="JAODOP010000004">
    <property type="protein sequence ID" value="MEF3835865.1"/>
    <property type="molecule type" value="Genomic_DNA"/>
</dbReference>
<comment type="caution">
    <text evidence="5">The sequence shown here is derived from an EMBL/GenBank/DDBJ whole genome shotgun (WGS) entry which is preliminary data.</text>
</comment>
<keyword evidence="6" id="KW-1185">Reference proteome</keyword>